<organism evidence="1 2">
    <name type="scientific">Methylomonas albis</name>
    <dbReference type="NCBI Taxonomy" id="1854563"/>
    <lineage>
        <taxon>Bacteria</taxon>
        <taxon>Pseudomonadati</taxon>
        <taxon>Pseudomonadota</taxon>
        <taxon>Gammaproteobacteria</taxon>
        <taxon>Methylococcales</taxon>
        <taxon>Methylococcaceae</taxon>
        <taxon>Methylomonas</taxon>
    </lineage>
</organism>
<accession>A0ABR9D2N1</accession>
<evidence type="ECO:0000313" key="1">
    <source>
        <dbReference type="EMBL" id="MBD9356528.1"/>
    </source>
</evidence>
<name>A0ABR9D2N1_9GAMM</name>
<proteinExistence type="predicted"/>
<gene>
    <name evidence="1" type="ORF">IE877_11625</name>
</gene>
<evidence type="ECO:0000313" key="2">
    <source>
        <dbReference type="Proteomes" id="UP000652176"/>
    </source>
</evidence>
<reference evidence="1 2" key="1">
    <citation type="submission" date="2020-09" db="EMBL/GenBank/DDBJ databases">
        <title>Methylomonas albis sp. nov. and Methylomonas fluvii sp. nov.: Two cold-adapted methanotrophs from the River Elbe and an amended description of Methylovulum psychrotolerans strain Eb1.</title>
        <authorList>
            <person name="Bussmann I.K."/>
            <person name="Klings K.-W."/>
            <person name="Warnstedt J."/>
            <person name="Hoppert M."/>
            <person name="Saborowski A."/>
            <person name="Horn F."/>
            <person name="Liebner S."/>
        </authorList>
    </citation>
    <scope>NUCLEOTIDE SEQUENCE [LARGE SCALE GENOMIC DNA]</scope>
    <source>
        <strain evidence="1 2">EbA</strain>
    </source>
</reference>
<comment type="caution">
    <text evidence="1">The sequence shown here is derived from an EMBL/GenBank/DDBJ whole genome shotgun (WGS) entry which is preliminary data.</text>
</comment>
<dbReference type="Gene3D" id="1.25.10.10">
    <property type="entry name" value="Leucine-rich Repeat Variant"/>
    <property type="match status" value="1"/>
</dbReference>
<keyword evidence="2" id="KW-1185">Reference proteome</keyword>
<dbReference type="EMBL" id="JACXSS010000001">
    <property type="protein sequence ID" value="MBD9356528.1"/>
    <property type="molecule type" value="Genomic_DNA"/>
</dbReference>
<dbReference type="RefSeq" id="WP_192374873.1">
    <property type="nucleotide sequence ID" value="NZ_CAJHIV010000001.1"/>
</dbReference>
<dbReference type="SUPFAM" id="SSF48371">
    <property type="entry name" value="ARM repeat"/>
    <property type="match status" value="1"/>
</dbReference>
<dbReference type="Proteomes" id="UP000652176">
    <property type="component" value="Unassembled WGS sequence"/>
</dbReference>
<dbReference type="InterPro" id="IPR011989">
    <property type="entry name" value="ARM-like"/>
</dbReference>
<evidence type="ECO:0008006" key="3">
    <source>
        <dbReference type="Google" id="ProtNLM"/>
    </source>
</evidence>
<protein>
    <recommendedName>
        <fullName evidence="3">HEAT repeat domain-containing protein</fullName>
    </recommendedName>
</protein>
<dbReference type="InterPro" id="IPR016024">
    <property type="entry name" value="ARM-type_fold"/>
</dbReference>
<sequence length="210" mass="23788">MSKIKRLFIETIICLSLTGIALCYRNEIGEGFVYSYQRILPGHSKPAADNDSNSIKMRANLQLQQQAQLILNPAPVNNETSDNEKLEILNDALHELESAEDEYDREIAVMTLGDYTDVAAKQGMITALHDTSKLVTTQAVRQINHWQNPADRTELLLLALENMDDEIVEQTLRTITMVEDKRLIARIKQLRKHRNPDIRDAAQLALNLAP</sequence>